<comment type="caution">
    <text evidence="1">The sequence shown here is derived from an EMBL/GenBank/DDBJ whole genome shotgun (WGS) entry which is preliminary data.</text>
</comment>
<protein>
    <submittedName>
        <fullName evidence="1">Uncharacterized protein</fullName>
    </submittedName>
</protein>
<dbReference type="AlphaFoldDB" id="A0A800MW84"/>
<accession>A0A800MW84</accession>
<sequence length="48" mass="5595">MYVKQKFLSTSYTVRVNNLIKRLIEMENSLEIPGCKLFIGVLLPLKPR</sequence>
<evidence type="ECO:0000313" key="1">
    <source>
        <dbReference type="EMBL" id="KAF0823619.1"/>
    </source>
</evidence>
<name>A0A800MW84_CYTFI</name>
<proteinExistence type="predicted"/>
<dbReference type="EMBL" id="VDEM01000027">
    <property type="protein sequence ID" value="KAF0823619.1"/>
    <property type="molecule type" value="Genomic_DNA"/>
</dbReference>
<reference evidence="1 2" key="1">
    <citation type="journal article" date="2020" name="G3 (Bethesda)">
        <title>Whole Genome Sequencing and Comparative Genomics of Two Nematicidal Bacillus Strains Reveals a Wide Range of Possible Virulence Factors.</title>
        <authorList>
            <person name="Susic N."/>
            <person name="Janezic S."/>
            <person name="Rupnik M."/>
            <person name="Geric Stare B."/>
        </authorList>
    </citation>
    <scope>NUCLEOTIDE SEQUENCE [LARGE SCALE GENOMIC DNA]</scope>
    <source>
        <strain evidence="1 2">I-1582</strain>
    </source>
</reference>
<gene>
    <name evidence="1" type="ORF">KIS1582_2567</name>
</gene>
<evidence type="ECO:0000313" key="2">
    <source>
        <dbReference type="Proteomes" id="UP000465778"/>
    </source>
</evidence>
<dbReference type="Proteomes" id="UP000465778">
    <property type="component" value="Unassembled WGS sequence"/>
</dbReference>
<organism evidence="1 2">
    <name type="scientific">Cytobacillus firmus</name>
    <name type="common">Bacillus firmus</name>
    <dbReference type="NCBI Taxonomy" id="1399"/>
    <lineage>
        <taxon>Bacteria</taxon>
        <taxon>Bacillati</taxon>
        <taxon>Bacillota</taxon>
        <taxon>Bacilli</taxon>
        <taxon>Bacillales</taxon>
        <taxon>Bacillaceae</taxon>
        <taxon>Cytobacillus</taxon>
    </lineage>
</organism>